<evidence type="ECO:0000256" key="2">
    <source>
        <dbReference type="ARBA" id="ARBA00023277"/>
    </source>
</evidence>
<dbReference type="GO" id="GO:0005975">
    <property type="term" value="P:carbohydrate metabolic process"/>
    <property type="evidence" value="ECO:0007669"/>
    <property type="project" value="InterPro"/>
</dbReference>
<dbReference type="Gene3D" id="3.20.110.20">
    <property type="match status" value="1"/>
</dbReference>
<keyword evidence="4" id="KW-0378">Hydrolase</keyword>
<dbReference type="CDD" id="cd10795">
    <property type="entry name" value="GH57N_MJA1_like"/>
    <property type="match status" value="1"/>
</dbReference>
<reference evidence="4 5" key="1">
    <citation type="submission" date="2019-02" db="EMBL/GenBank/DDBJ databases">
        <title>Deep-cultivation of Planctomycetes and their phenomic and genomic characterization uncovers novel biology.</title>
        <authorList>
            <person name="Wiegand S."/>
            <person name="Jogler M."/>
            <person name="Boedeker C."/>
            <person name="Pinto D."/>
            <person name="Vollmers J."/>
            <person name="Rivas-Marin E."/>
            <person name="Kohn T."/>
            <person name="Peeters S.H."/>
            <person name="Heuer A."/>
            <person name="Rast P."/>
            <person name="Oberbeckmann S."/>
            <person name="Bunk B."/>
            <person name="Jeske O."/>
            <person name="Meyerdierks A."/>
            <person name="Storesund J.E."/>
            <person name="Kallscheuer N."/>
            <person name="Luecker S."/>
            <person name="Lage O.M."/>
            <person name="Pohl T."/>
            <person name="Merkel B.J."/>
            <person name="Hornburger P."/>
            <person name="Mueller R.-W."/>
            <person name="Bruemmer F."/>
            <person name="Labrenz M."/>
            <person name="Spormann A.M."/>
            <person name="Op den Camp H."/>
            <person name="Overmann J."/>
            <person name="Amann R."/>
            <person name="Jetten M.S.M."/>
            <person name="Mascher T."/>
            <person name="Medema M.H."/>
            <person name="Devos D.P."/>
            <person name="Kaster A.-K."/>
            <person name="Ovreas L."/>
            <person name="Rohde M."/>
            <person name="Galperin M.Y."/>
            <person name="Jogler C."/>
        </authorList>
    </citation>
    <scope>NUCLEOTIDE SEQUENCE [LARGE SCALE GENOMIC DNA]</scope>
    <source>
        <strain evidence="4 5">Poly30</strain>
    </source>
</reference>
<dbReference type="InterPro" id="IPR004300">
    <property type="entry name" value="Glyco_hydro_57_N"/>
</dbReference>
<dbReference type="SUPFAM" id="SSF88713">
    <property type="entry name" value="Glycoside hydrolase/deacetylase"/>
    <property type="match status" value="1"/>
</dbReference>
<accession>A0A518ETU1</accession>
<proteinExistence type="inferred from homology"/>
<gene>
    <name evidence="4" type="ORF">Poly30_30320</name>
</gene>
<evidence type="ECO:0000256" key="1">
    <source>
        <dbReference type="ARBA" id="ARBA00006821"/>
    </source>
</evidence>
<dbReference type="PANTHER" id="PTHR36306">
    <property type="entry name" value="ALPHA-AMYLASE-RELATED-RELATED"/>
    <property type="match status" value="1"/>
</dbReference>
<dbReference type="PANTHER" id="PTHR36306:SF1">
    <property type="entry name" value="ALPHA-AMYLASE-RELATED"/>
    <property type="match status" value="1"/>
</dbReference>
<keyword evidence="2" id="KW-0119">Carbohydrate metabolism</keyword>
<keyword evidence="5" id="KW-1185">Reference proteome</keyword>
<sequence>MTSIVFYFQVHQPFRVKAYPHDAIGQRHDYFDDWLNEDVAKRVAQLCYLPMNETLLRAIEETNGAFRCSFSISGTALRQFELWAPEVIDSFRRLAATGAVEFLCETSRHSLAALADPLEFRLQVEEQRALLKRLFGVTPTSFRNTELITDESVAAQVKELGFEVLLAEGADQLLHGRTSNILYGMEGAGGFPLMLRDYPLSDDIAFRFSNPHWEQYPLYAETFVEWLETMPANKQFIGLYMDYETFGEHQPRSTGIFEFMAALPGMVLASNRPLDFATPREVVRREKVLEPLTYPRPISWADEERDLSAWLGNHMQRSAHEAIYALADAARSCGDPELLEAWRDLTTSDHVYYLSTKCASDGDVHQYFSPYDSPHDAFLTVMNVVEDLGRRLGVK</sequence>
<evidence type="ECO:0000313" key="4">
    <source>
        <dbReference type="EMBL" id="QDV07506.1"/>
    </source>
</evidence>
<dbReference type="InterPro" id="IPR052046">
    <property type="entry name" value="GH57_Enzymes"/>
</dbReference>
<feature type="domain" description="Glycoside hydrolase family 57 N-terminal" evidence="3">
    <location>
        <begin position="5"/>
        <end position="287"/>
    </location>
</feature>
<dbReference type="RefSeq" id="WP_145198596.1">
    <property type="nucleotide sequence ID" value="NZ_CP036434.1"/>
</dbReference>
<protein>
    <submittedName>
        <fullName evidence="4">Glycosyl hydrolase family 57</fullName>
    </submittedName>
</protein>
<organism evidence="4 5">
    <name type="scientific">Saltatorellus ferox</name>
    <dbReference type="NCBI Taxonomy" id="2528018"/>
    <lineage>
        <taxon>Bacteria</taxon>
        <taxon>Pseudomonadati</taxon>
        <taxon>Planctomycetota</taxon>
        <taxon>Planctomycetia</taxon>
        <taxon>Planctomycetia incertae sedis</taxon>
        <taxon>Saltatorellus</taxon>
    </lineage>
</organism>
<dbReference type="OrthoDB" id="138256at2"/>
<dbReference type="EMBL" id="CP036434">
    <property type="protein sequence ID" value="QDV07506.1"/>
    <property type="molecule type" value="Genomic_DNA"/>
</dbReference>
<evidence type="ECO:0000259" key="3">
    <source>
        <dbReference type="Pfam" id="PF03065"/>
    </source>
</evidence>
<dbReference type="Proteomes" id="UP000320390">
    <property type="component" value="Chromosome"/>
</dbReference>
<name>A0A518ETU1_9BACT</name>
<dbReference type="GO" id="GO:0016787">
    <property type="term" value="F:hydrolase activity"/>
    <property type="evidence" value="ECO:0007669"/>
    <property type="project" value="UniProtKB-KW"/>
</dbReference>
<evidence type="ECO:0000313" key="5">
    <source>
        <dbReference type="Proteomes" id="UP000320390"/>
    </source>
</evidence>
<comment type="similarity">
    <text evidence="1">Belongs to the glycosyl hydrolase 57 family.</text>
</comment>
<dbReference type="Pfam" id="PF03065">
    <property type="entry name" value="Glyco_hydro_57"/>
    <property type="match status" value="1"/>
</dbReference>
<dbReference type="AlphaFoldDB" id="A0A518ETU1"/>
<dbReference type="InterPro" id="IPR011330">
    <property type="entry name" value="Glyco_hydro/deAcase_b/a-brl"/>
</dbReference>